<comment type="caution">
    <text evidence="1">The sequence shown here is derived from an EMBL/GenBank/DDBJ whole genome shotgun (WGS) entry which is preliminary data.</text>
</comment>
<evidence type="ECO:0000313" key="2">
    <source>
        <dbReference type="Proteomes" id="UP000836387"/>
    </source>
</evidence>
<accession>A0ACA9TUR0</accession>
<reference evidence="1" key="1">
    <citation type="submission" date="2020-04" db="EMBL/GenBank/DDBJ databases">
        <authorList>
            <person name="Broberg M."/>
        </authorList>
    </citation>
    <scope>NUCLEOTIDE SEQUENCE</scope>
</reference>
<evidence type="ECO:0000313" key="1">
    <source>
        <dbReference type="EMBL" id="CAG9944653.1"/>
    </source>
</evidence>
<reference evidence="1" key="2">
    <citation type="submission" date="2021-10" db="EMBL/GenBank/DDBJ databases">
        <authorList>
            <person name="Piombo E."/>
        </authorList>
    </citation>
    <scope>NUCLEOTIDE SEQUENCE</scope>
</reference>
<proteinExistence type="predicted"/>
<gene>
    <name evidence="1" type="ORF">CRV2_00010744</name>
</gene>
<protein>
    <submittedName>
        <fullName evidence="1">Uncharacterized protein</fullName>
    </submittedName>
</protein>
<dbReference type="Proteomes" id="UP000836387">
    <property type="component" value="Unassembled WGS sequence"/>
</dbReference>
<dbReference type="EMBL" id="CADEHS020000008">
    <property type="protein sequence ID" value="CAG9944653.1"/>
    <property type="molecule type" value="Genomic_DNA"/>
</dbReference>
<name>A0ACA9TUR0_BIOOC</name>
<organism evidence="1 2">
    <name type="scientific">Clonostachys rosea f. rosea IK726</name>
    <dbReference type="NCBI Taxonomy" id="1349383"/>
    <lineage>
        <taxon>Eukaryota</taxon>
        <taxon>Fungi</taxon>
        <taxon>Dikarya</taxon>
        <taxon>Ascomycota</taxon>
        <taxon>Pezizomycotina</taxon>
        <taxon>Sordariomycetes</taxon>
        <taxon>Hypocreomycetidae</taxon>
        <taxon>Hypocreales</taxon>
        <taxon>Bionectriaceae</taxon>
        <taxon>Clonostachys</taxon>
    </lineage>
</organism>
<sequence>MSSRGRRAESNKLERGEEGKGQEAEDVECAKPATAWVSSKSTKDLAGYALHEAEHHGQTCDSGHLSLHDCLETHG</sequence>
<keyword evidence="2" id="KW-1185">Reference proteome</keyword>